<keyword evidence="2" id="KW-1185">Reference proteome</keyword>
<protein>
    <recommendedName>
        <fullName evidence="3">DUF1311 domain-containing protein</fullName>
    </recommendedName>
</protein>
<organism evidence="1 2">
    <name type="scientific">Pinibacter soli</name>
    <dbReference type="NCBI Taxonomy" id="3044211"/>
    <lineage>
        <taxon>Bacteria</taxon>
        <taxon>Pseudomonadati</taxon>
        <taxon>Bacteroidota</taxon>
        <taxon>Chitinophagia</taxon>
        <taxon>Chitinophagales</taxon>
        <taxon>Chitinophagaceae</taxon>
        <taxon>Pinibacter</taxon>
    </lineage>
</organism>
<proteinExistence type="predicted"/>
<accession>A0ABT6RHP3</accession>
<sequence length="150" mass="17643">MAPKLIIVLAGFCYLSFVAFGQTRKVIDSVDVKYKVCLDNGRQTFACAKKYYCQMDSLVNAFYHTIYNSLDTTKKSEFKKNEIEWLNKRDKYFKKTYLSFKKDNPYQEPFTKPKGAEYDAMIMFDKNAKYVRDRVIALAKMLDKINKLKT</sequence>
<dbReference type="RefSeq" id="WP_282336196.1">
    <property type="nucleotide sequence ID" value="NZ_JASBRG010000007.1"/>
</dbReference>
<dbReference type="Proteomes" id="UP001226434">
    <property type="component" value="Unassembled WGS sequence"/>
</dbReference>
<name>A0ABT6RHP3_9BACT</name>
<dbReference type="EMBL" id="JASBRG010000007">
    <property type="protein sequence ID" value="MDI3322075.1"/>
    <property type="molecule type" value="Genomic_DNA"/>
</dbReference>
<evidence type="ECO:0000313" key="2">
    <source>
        <dbReference type="Proteomes" id="UP001226434"/>
    </source>
</evidence>
<evidence type="ECO:0000313" key="1">
    <source>
        <dbReference type="EMBL" id="MDI3322075.1"/>
    </source>
</evidence>
<evidence type="ECO:0008006" key="3">
    <source>
        <dbReference type="Google" id="ProtNLM"/>
    </source>
</evidence>
<reference evidence="1 2" key="1">
    <citation type="submission" date="2023-05" db="EMBL/GenBank/DDBJ databases">
        <title>Genome sequence of Pinibacter sp. MAH-24.</title>
        <authorList>
            <person name="Huq M.A."/>
        </authorList>
    </citation>
    <scope>NUCLEOTIDE SEQUENCE [LARGE SCALE GENOMIC DNA]</scope>
    <source>
        <strain evidence="1 2">MAH-24</strain>
    </source>
</reference>
<comment type="caution">
    <text evidence="1">The sequence shown here is derived from an EMBL/GenBank/DDBJ whole genome shotgun (WGS) entry which is preliminary data.</text>
</comment>
<gene>
    <name evidence="1" type="ORF">QJ048_19965</name>
</gene>